<accession>W7AHM9</accession>
<feature type="coiled-coil region" evidence="1">
    <location>
        <begin position="111"/>
        <end position="138"/>
    </location>
</feature>
<evidence type="ECO:0000313" key="4">
    <source>
        <dbReference type="Proteomes" id="UP000030659"/>
    </source>
</evidence>
<evidence type="ECO:0000313" key="3">
    <source>
        <dbReference type="EMBL" id="EUD71235.1"/>
    </source>
</evidence>
<proteinExistence type="predicted"/>
<keyword evidence="2" id="KW-0812">Transmembrane</keyword>
<dbReference type="Proteomes" id="UP000030659">
    <property type="component" value="Unassembled WGS sequence"/>
</dbReference>
<feature type="transmembrane region" description="Helical" evidence="2">
    <location>
        <begin position="208"/>
        <end position="234"/>
    </location>
</feature>
<dbReference type="NCBIfam" id="TIGR01597">
    <property type="entry name" value="PYST-B"/>
    <property type="match status" value="1"/>
</dbReference>
<dbReference type="Pfam" id="PF09592">
    <property type="entry name" value="DUF2031"/>
    <property type="match status" value="1"/>
</dbReference>
<keyword evidence="1" id="KW-0175">Coiled coil</keyword>
<keyword evidence="2" id="KW-1133">Transmembrane helix</keyword>
<evidence type="ECO:0000256" key="1">
    <source>
        <dbReference type="SAM" id="Coils"/>
    </source>
</evidence>
<evidence type="ECO:0000256" key="2">
    <source>
        <dbReference type="SAM" id="Phobius"/>
    </source>
</evidence>
<evidence type="ECO:0008006" key="5">
    <source>
        <dbReference type="Google" id="ProtNLM"/>
    </source>
</evidence>
<protein>
    <recommendedName>
        <fullName evidence="5">Fam-b protein</fullName>
    </recommendedName>
</protein>
<name>W7AHM9_PLAVN</name>
<dbReference type="InterPro" id="IPR006484">
    <property type="entry name" value="PYST_B"/>
</dbReference>
<gene>
    <name evidence="3" type="ORF">YYG_03290</name>
</gene>
<organism evidence="3 4">
    <name type="scientific">Plasmodium vinckei petteri</name>
    <dbReference type="NCBI Taxonomy" id="138298"/>
    <lineage>
        <taxon>Eukaryota</taxon>
        <taxon>Sar</taxon>
        <taxon>Alveolata</taxon>
        <taxon>Apicomplexa</taxon>
        <taxon>Aconoidasida</taxon>
        <taxon>Haemosporida</taxon>
        <taxon>Plasmodiidae</taxon>
        <taxon>Plasmodium</taxon>
        <taxon>Plasmodium (Vinckeia)</taxon>
    </lineage>
</organism>
<dbReference type="EMBL" id="KI965401">
    <property type="protein sequence ID" value="EUD71235.1"/>
    <property type="molecule type" value="Genomic_DNA"/>
</dbReference>
<dbReference type="AlphaFoldDB" id="W7AHM9"/>
<reference evidence="3 4" key="1">
    <citation type="submission" date="2013-02" db="EMBL/GenBank/DDBJ databases">
        <title>The Genome Sequence of Plasmodium vinckei petteri CR.</title>
        <authorList>
            <consortium name="The Broad Institute Genome Sequencing Platform"/>
            <consortium name="The Broad Institute Genome Sequencing Center for Infectious Disease"/>
            <person name="Neafsey D."/>
            <person name="Cheeseman I."/>
            <person name="Volkman S."/>
            <person name="Adams J."/>
            <person name="Walker B."/>
            <person name="Young S.K."/>
            <person name="Zeng Q."/>
            <person name="Gargeya S."/>
            <person name="Fitzgerald M."/>
            <person name="Haas B."/>
            <person name="Abouelleil A."/>
            <person name="Alvarado L."/>
            <person name="Arachchi H.M."/>
            <person name="Berlin A.M."/>
            <person name="Chapman S.B."/>
            <person name="Dewar J."/>
            <person name="Goldberg J."/>
            <person name="Griggs A."/>
            <person name="Gujja S."/>
            <person name="Hansen M."/>
            <person name="Howarth C."/>
            <person name="Imamovic A."/>
            <person name="Larimer J."/>
            <person name="McCowan C."/>
            <person name="Murphy C."/>
            <person name="Neiman D."/>
            <person name="Pearson M."/>
            <person name="Priest M."/>
            <person name="Roberts A."/>
            <person name="Saif S."/>
            <person name="Shea T."/>
            <person name="Sisk P."/>
            <person name="Sykes S."/>
            <person name="Wortman J."/>
            <person name="Nusbaum C."/>
            <person name="Birren B."/>
        </authorList>
    </citation>
    <scope>NUCLEOTIDE SEQUENCE [LARGE SCALE GENOMIC DNA]</scope>
    <source>
        <strain evidence="3 4">CR</strain>
    </source>
</reference>
<sequence length="261" mass="31051">MNKVKNEGHFRIYLFYINFILLFHVSELYYANETSIHHERNLINFRNNRILTDADEHFDLNYFYESIVSLADQLNDRKDVDKDIKKTRNIINSHIKEYKESNKLPNLNNVDKKTKREIHKLQKELEEVKKELDNIRNDKFEIQPIQDKRIIIKSEKNSVSNYEGPKGLEYLRSFTPNEQNEDETTAEYILESQRELDKRLKGLMIRGLFMILLSLVLLIPGVIQIGAAIISVLLTIETFYRCYQYARLGFKIYKIPKKSKK</sequence>
<keyword evidence="2" id="KW-0472">Membrane</keyword>
<feature type="transmembrane region" description="Helical" evidence="2">
    <location>
        <begin position="12"/>
        <end position="31"/>
    </location>
</feature>